<dbReference type="RefSeq" id="WP_073410204.1">
    <property type="nucleotide sequence ID" value="NZ_FQWH01000008.1"/>
</dbReference>
<gene>
    <name evidence="1" type="ORF">SAMN05444388_10889</name>
</gene>
<organism evidence="1 2">
    <name type="scientific">Flavobacterium johnsoniae</name>
    <name type="common">Cytophaga johnsonae</name>
    <dbReference type="NCBI Taxonomy" id="986"/>
    <lineage>
        <taxon>Bacteria</taxon>
        <taxon>Pseudomonadati</taxon>
        <taxon>Bacteroidota</taxon>
        <taxon>Flavobacteriia</taxon>
        <taxon>Flavobacteriales</taxon>
        <taxon>Flavobacteriaceae</taxon>
        <taxon>Flavobacterium</taxon>
    </lineage>
</organism>
<dbReference type="AlphaFoldDB" id="A0A1M5RBS5"/>
<proteinExistence type="predicted"/>
<name>A0A1M5RBS5_FLAJO</name>
<evidence type="ECO:0000313" key="1">
    <source>
        <dbReference type="EMBL" id="SHH23817.1"/>
    </source>
</evidence>
<reference evidence="1 2" key="1">
    <citation type="submission" date="2016-11" db="EMBL/GenBank/DDBJ databases">
        <authorList>
            <person name="Jaros S."/>
            <person name="Januszkiewicz K."/>
            <person name="Wedrychowicz H."/>
        </authorList>
    </citation>
    <scope>NUCLEOTIDE SEQUENCE [LARGE SCALE GENOMIC DNA]</scope>
    <source>
        <strain evidence="1 2">DSM 6792</strain>
    </source>
</reference>
<dbReference type="Proteomes" id="UP000184112">
    <property type="component" value="Unassembled WGS sequence"/>
</dbReference>
<sequence length="263" mass="31114">MPFSIITNRIEKETKLKNFDTLESEINNCKNIDDFIILNNDPAIDKAIYLQAIVTDKEKFTLEIRLEYDNDFSQYGIEKVTKTECLHIFRQYYEGNLPDLNQWENITKYLLEYYYDTEIGLNQETVHPSFNDYFKSDFYFSISDFYSPFGNDAGFDAMIETEKFLQEDDSNNFHLIQFINEIKVESYDYNENKDNENLHFLVYDHNTIASIGFTNLKVNGFIMEDVKEKTLASLNFLNQVQNHENYQIMISDLNKIEAQTYGL</sequence>
<evidence type="ECO:0000313" key="2">
    <source>
        <dbReference type="Proteomes" id="UP000184112"/>
    </source>
</evidence>
<protein>
    <submittedName>
        <fullName evidence="1">Uncharacterized conserved protein YfeS, contains WGR domain</fullName>
    </submittedName>
</protein>
<dbReference type="EMBL" id="FQWH01000008">
    <property type="protein sequence ID" value="SHH23817.1"/>
    <property type="molecule type" value="Genomic_DNA"/>
</dbReference>
<accession>A0A1M5RBS5</accession>